<feature type="domain" description="CCHC-type" evidence="9">
    <location>
        <begin position="218"/>
        <end position="232"/>
    </location>
</feature>
<dbReference type="CDD" id="cd00303">
    <property type="entry name" value="retropepsin_like"/>
    <property type="match status" value="1"/>
</dbReference>
<dbReference type="Pfam" id="PF17917">
    <property type="entry name" value="RT_RNaseH"/>
    <property type="match status" value="1"/>
</dbReference>
<dbReference type="PROSITE" id="PS50994">
    <property type="entry name" value="INTEGRASE"/>
    <property type="match status" value="1"/>
</dbReference>
<evidence type="ECO:0000256" key="2">
    <source>
        <dbReference type="ARBA" id="ARBA00022695"/>
    </source>
</evidence>
<sequence>MVQIRQPNNPPDVAEIIAQQLQNIIPNIVTQVTNNLNNSNGGGNNGCTYKGFVACRPRDFDGTGGVVALTIRIEKMESMIDNSGCLANQRNDFKALLTMEFYPSNEIEKLEGEFWNHSMVGADHAGYTNRFHELAKLVPHLVTPGAKHVTSGTLDKDGEKRKERDEASKSESVEKDEKKAKGGRGFVAALPPRRENGNFLKCVRCKGFHAEKWPCIVCYNCQRPGHMARDCRTPVRHAEPIRAVRPRDGQRACYECGSLDHLLLNYPKWNRGRNQSGNQLALEGNTNTRGNENRARGRAFNVNAIDALHDPNVVTGTYSLKNLYATVLLDSGADFSFISTKFAPLLNEKPSIANPGYVIEVANGMDWLSNQKAVIVCHEKIVRIPIEEGKVLCVQGEHNVGKTKMITATMTSRVSYRFDYWSDARSKVAISTSAFGDARTVRATSRVARQGIYSAKSLSMGSARACYFSKIDLRSGYHQLRVHDDDILKTAFRTRYGHFEFTVMPFGLTNALAVFINLMNRVCKPYLDKFIIMFIDDILIYSKMKEDHENHLRLMLDFLRKEKLYVKFSKCEFWLQEVHFLGLVVNHDGIHVDPSKIEAVKSLKAPTTPSEDNLCNAPILSLPDGVEDFVVYYNASNQGLGCVLMQRDKVIAYASRQLKIHEKNYTNHDLELGAVVFARKIWRHYLYGTKSVIYTDHKSLQHIFDRKELNMRQRRWLELFGDYECEIKYHLGKANVVADALSRKERLKPRRVRAMAVTIQSGVKGLILEAQGEAFKDENVIAKGLNVGSVRTKIMDKAHKTKYSVHPGADKMYYDLRPSGLLQQLEIPEWKWEKIAMDFITKLPRSSSGHDAIWVIVDRLTKLAHFLAIREDYSMEKLARLYIDEIVARHGVPTSIISDRDGRFTSRF</sequence>
<dbReference type="InterPro" id="IPR036397">
    <property type="entry name" value="RNaseH_sf"/>
</dbReference>
<dbReference type="InterPro" id="IPR043128">
    <property type="entry name" value="Rev_trsase/Diguanyl_cyclase"/>
</dbReference>
<dbReference type="InterPro" id="IPR050951">
    <property type="entry name" value="Retrovirus_Pol_polyprotein"/>
</dbReference>
<dbReference type="SMART" id="SM00343">
    <property type="entry name" value="ZnF_C2HC"/>
    <property type="match status" value="2"/>
</dbReference>
<dbReference type="PROSITE" id="PS50878">
    <property type="entry name" value="RT_POL"/>
    <property type="match status" value="1"/>
</dbReference>
<accession>A0ABQ4WNB9</accession>
<dbReference type="PANTHER" id="PTHR37984">
    <property type="entry name" value="PROTEIN CBG26694"/>
    <property type="match status" value="1"/>
</dbReference>
<evidence type="ECO:0000313" key="13">
    <source>
        <dbReference type="Proteomes" id="UP001151760"/>
    </source>
</evidence>
<reference evidence="12" key="2">
    <citation type="submission" date="2022-01" db="EMBL/GenBank/DDBJ databases">
        <authorList>
            <person name="Yamashiro T."/>
            <person name="Shiraishi A."/>
            <person name="Satake H."/>
            <person name="Nakayama K."/>
        </authorList>
    </citation>
    <scope>NUCLEOTIDE SEQUENCE</scope>
</reference>
<dbReference type="InterPro" id="IPR000477">
    <property type="entry name" value="RT_dom"/>
</dbReference>
<evidence type="ECO:0000256" key="3">
    <source>
        <dbReference type="ARBA" id="ARBA00022722"/>
    </source>
</evidence>
<dbReference type="SUPFAM" id="SSF53098">
    <property type="entry name" value="Ribonuclease H-like"/>
    <property type="match status" value="1"/>
</dbReference>
<evidence type="ECO:0000259" key="10">
    <source>
        <dbReference type="PROSITE" id="PS50878"/>
    </source>
</evidence>
<dbReference type="Pfam" id="PF00098">
    <property type="entry name" value="zf-CCHC"/>
    <property type="match status" value="1"/>
</dbReference>
<dbReference type="Gene3D" id="4.10.60.10">
    <property type="entry name" value="Zinc finger, CCHC-type"/>
    <property type="match status" value="1"/>
</dbReference>
<dbReference type="Gene3D" id="3.30.70.270">
    <property type="match status" value="1"/>
</dbReference>
<name>A0ABQ4WNB9_9ASTR</name>
<keyword evidence="7" id="KW-0863">Zinc-finger</keyword>
<feature type="domain" description="Integrase catalytic" evidence="11">
    <location>
        <begin position="824"/>
        <end position="908"/>
    </location>
</feature>
<dbReference type="InterPro" id="IPR001969">
    <property type="entry name" value="Aspartic_peptidase_AS"/>
</dbReference>
<evidence type="ECO:0000259" key="11">
    <source>
        <dbReference type="PROSITE" id="PS50994"/>
    </source>
</evidence>
<evidence type="ECO:0000313" key="12">
    <source>
        <dbReference type="EMBL" id="GJS54308.1"/>
    </source>
</evidence>
<evidence type="ECO:0000256" key="7">
    <source>
        <dbReference type="PROSITE-ProRule" id="PRU00047"/>
    </source>
</evidence>
<feature type="region of interest" description="Disordered" evidence="8">
    <location>
        <begin position="146"/>
        <end position="185"/>
    </location>
</feature>
<dbReference type="InterPro" id="IPR012337">
    <property type="entry name" value="RNaseH-like_sf"/>
</dbReference>
<dbReference type="InterPro" id="IPR036875">
    <property type="entry name" value="Znf_CCHC_sf"/>
</dbReference>
<dbReference type="SUPFAM" id="SSF57756">
    <property type="entry name" value="Retrovirus zinc finger-like domains"/>
    <property type="match status" value="1"/>
</dbReference>
<dbReference type="PROSITE" id="PS50158">
    <property type="entry name" value="ZF_CCHC"/>
    <property type="match status" value="1"/>
</dbReference>
<protein>
    <submittedName>
        <fullName evidence="12">Reverse transcriptase domain-containing protein</fullName>
    </submittedName>
</protein>
<evidence type="ECO:0000259" key="9">
    <source>
        <dbReference type="PROSITE" id="PS50158"/>
    </source>
</evidence>
<keyword evidence="1" id="KW-0808">Transferase</keyword>
<dbReference type="InterPro" id="IPR001584">
    <property type="entry name" value="Integrase_cat-core"/>
</dbReference>
<evidence type="ECO:0000256" key="4">
    <source>
        <dbReference type="ARBA" id="ARBA00022759"/>
    </source>
</evidence>
<dbReference type="Pfam" id="PF00078">
    <property type="entry name" value="RVT_1"/>
    <property type="match status" value="1"/>
</dbReference>
<evidence type="ECO:0000256" key="1">
    <source>
        <dbReference type="ARBA" id="ARBA00022679"/>
    </source>
</evidence>
<dbReference type="PROSITE" id="PS00141">
    <property type="entry name" value="ASP_PROTEASE"/>
    <property type="match status" value="1"/>
</dbReference>
<gene>
    <name evidence="12" type="ORF">Tco_0627670</name>
</gene>
<keyword evidence="6 12" id="KW-0695">RNA-directed DNA polymerase</keyword>
<dbReference type="Proteomes" id="UP001151760">
    <property type="component" value="Unassembled WGS sequence"/>
</dbReference>
<dbReference type="PANTHER" id="PTHR37984:SF5">
    <property type="entry name" value="PROTEIN NYNRIN-LIKE"/>
    <property type="match status" value="1"/>
</dbReference>
<dbReference type="InterPro" id="IPR041373">
    <property type="entry name" value="RT_RNaseH"/>
</dbReference>
<reference evidence="12" key="1">
    <citation type="journal article" date="2022" name="Int. J. Mol. Sci.">
        <title>Draft Genome of Tanacetum Coccineum: Genomic Comparison of Closely Related Tanacetum-Family Plants.</title>
        <authorList>
            <person name="Yamashiro T."/>
            <person name="Shiraishi A."/>
            <person name="Nakayama K."/>
            <person name="Satake H."/>
        </authorList>
    </citation>
    <scope>NUCLEOTIDE SEQUENCE</scope>
</reference>
<dbReference type="InterPro" id="IPR001878">
    <property type="entry name" value="Znf_CCHC"/>
</dbReference>
<feature type="compositionally biased region" description="Basic and acidic residues" evidence="8">
    <location>
        <begin position="154"/>
        <end position="180"/>
    </location>
</feature>
<dbReference type="SUPFAM" id="SSF56672">
    <property type="entry name" value="DNA/RNA polymerases"/>
    <property type="match status" value="1"/>
</dbReference>
<organism evidence="12 13">
    <name type="scientific">Tanacetum coccineum</name>
    <dbReference type="NCBI Taxonomy" id="301880"/>
    <lineage>
        <taxon>Eukaryota</taxon>
        <taxon>Viridiplantae</taxon>
        <taxon>Streptophyta</taxon>
        <taxon>Embryophyta</taxon>
        <taxon>Tracheophyta</taxon>
        <taxon>Spermatophyta</taxon>
        <taxon>Magnoliopsida</taxon>
        <taxon>eudicotyledons</taxon>
        <taxon>Gunneridae</taxon>
        <taxon>Pentapetalae</taxon>
        <taxon>asterids</taxon>
        <taxon>campanulids</taxon>
        <taxon>Asterales</taxon>
        <taxon>Asteraceae</taxon>
        <taxon>Asteroideae</taxon>
        <taxon>Anthemideae</taxon>
        <taxon>Anthemidinae</taxon>
        <taxon>Tanacetum</taxon>
    </lineage>
</organism>
<keyword evidence="7" id="KW-0479">Metal-binding</keyword>
<feature type="domain" description="Reverse transcriptase" evidence="10">
    <location>
        <begin position="398"/>
        <end position="585"/>
    </location>
</feature>
<dbReference type="Pfam" id="PF08284">
    <property type="entry name" value="RVP_2"/>
    <property type="match status" value="1"/>
</dbReference>
<dbReference type="CDD" id="cd01647">
    <property type="entry name" value="RT_LTR"/>
    <property type="match status" value="1"/>
</dbReference>
<keyword evidence="2" id="KW-0548">Nucleotidyltransferase</keyword>
<comment type="caution">
    <text evidence="12">The sequence shown here is derived from an EMBL/GenBank/DDBJ whole genome shotgun (WGS) entry which is preliminary data.</text>
</comment>
<keyword evidence="7" id="KW-0862">Zinc</keyword>
<keyword evidence="5" id="KW-0378">Hydrolase</keyword>
<dbReference type="InterPro" id="IPR043502">
    <property type="entry name" value="DNA/RNA_pol_sf"/>
</dbReference>
<dbReference type="Gene3D" id="3.30.420.10">
    <property type="entry name" value="Ribonuclease H-like superfamily/Ribonuclease H"/>
    <property type="match status" value="1"/>
</dbReference>
<dbReference type="Gene3D" id="3.10.10.10">
    <property type="entry name" value="HIV Type 1 Reverse Transcriptase, subunit A, domain 1"/>
    <property type="match status" value="1"/>
</dbReference>
<evidence type="ECO:0000256" key="5">
    <source>
        <dbReference type="ARBA" id="ARBA00022801"/>
    </source>
</evidence>
<dbReference type="GO" id="GO:0003964">
    <property type="term" value="F:RNA-directed DNA polymerase activity"/>
    <property type="evidence" value="ECO:0007669"/>
    <property type="project" value="UniProtKB-KW"/>
</dbReference>
<proteinExistence type="predicted"/>
<evidence type="ECO:0000256" key="8">
    <source>
        <dbReference type="SAM" id="MobiDB-lite"/>
    </source>
</evidence>
<evidence type="ECO:0000256" key="6">
    <source>
        <dbReference type="ARBA" id="ARBA00022918"/>
    </source>
</evidence>
<dbReference type="EMBL" id="BQNB010008788">
    <property type="protein sequence ID" value="GJS54308.1"/>
    <property type="molecule type" value="Genomic_DNA"/>
</dbReference>
<keyword evidence="13" id="KW-1185">Reference proteome</keyword>
<dbReference type="CDD" id="cd09274">
    <property type="entry name" value="RNase_HI_RT_Ty3"/>
    <property type="match status" value="1"/>
</dbReference>
<keyword evidence="3" id="KW-0540">Nuclease</keyword>
<keyword evidence="4" id="KW-0255">Endonuclease</keyword>